<reference evidence="4 5" key="1">
    <citation type="submission" date="2016-04" db="EMBL/GenBank/DDBJ databases">
        <title>A degradative enzymes factory behind the ericoid mycorrhizal symbiosis.</title>
        <authorList>
            <consortium name="DOE Joint Genome Institute"/>
            <person name="Martino E."/>
            <person name="Morin E."/>
            <person name="Grelet G."/>
            <person name="Kuo A."/>
            <person name="Kohler A."/>
            <person name="Daghino S."/>
            <person name="Barry K."/>
            <person name="Choi C."/>
            <person name="Cichocki N."/>
            <person name="Clum A."/>
            <person name="Copeland A."/>
            <person name="Hainaut M."/>
            <person name="Haridas S."/>
            <person name="Labutti K."/>
            <person name="Lindquist E."/>
            <person name="Lipzen A."/>
            <person name="Khouja H.-R."/>
            <person name="Murat C."/>
            <person name="Ohm R."/>
            <person name="Olson A."/>
            <person name="Spatafora J."/>
            <person name="Veneault-Fourrey C."/>
            <person name="Henrissat B."/>
            <person name="Grigoriev I."/>
            <person name="Martin F."/>
            <person name="Perotto S."/>
        </authorList>
    </citation>
    <scope>NUCLEOTIDE SEQUENCE [LARGE SCALE GENOMIC DNA]</scope>
    <source>
        <strain evidence="4 5">F</strain>
    </source>
</reference>
<dbReference type="PANTHER" id="PTHR24320:SF282">
    <property type="entry name" value="WW DOMAIN-CONTAINING OXIDOREDUCTASE"/>
    <property type="match status" value="1"/>
</dbReference>
<evidence type="ECO:0000313" key="5">
    <source>
        <dbReference type="Proteomes" id="UP000235786"/>
    </source>
</evidence>
<accession>A0A2J6SAQ4</accession>
<dbReference type="STRING" id="1149755.A0A2J6SAQ4"/>
<keyword evidence="3" id="KW-0560">Oxidoreductase</keyword>
<keyword evidence="2" id="KW-0521">NADP</keyword>
<keyword evidence="5" id="KW-1185">Reference proteome</keyword>
<dbReference type="EMBL" id="KZ613938">
    <property type="protein sequence ID" value="PMD47857.1"/>
    <property type="molecule type" value="Genomic_DNA"/>
</dbReference>
<dbReference type="InterPro" id="IPR002347">
    <property type="entry name" value="SDR_fam"/>
</dbReference>
<dbReference type="PRINTS" id="PR00081">
    <property type="entry name" value="GDHRDH"/>
</dbReference>
<gene>
    <name evidence="4" type="ORF">L207DRAFT_576619</name>
</gene>
<organism evidence="4 5">
    <name type="scientific">Hyaloscypha variabilis (strain UAMH 11265 / GT02V1 / F)</name>
    <name type="common">Meliniomyces variabilis</name>
    <dbReference type="NCBI Taxonomy" id="1149755"/>
    <lineage>
        <taxon>Eukaryota</taxon>
        <taxon>Fungi</taxon>
        <taxon>Dikarya</taxon>
        <taxon>Ascomycota</taxon>
        <taxon>Pezizomycotina</taxon>
        <taxon>Leotiomycetes</taxon>
        <taxon>Helotiales</taxon>
        <taxon>Hyaloscyphaceae</taxon>
        <taxon>Hyaloscypha</taxon>
        <taxon>Hyaloscypha variabilis</taxon>
    </lineage>
</organism>
<dbReference type="InterPro" id="IPR036291">
    <property type="entry name" value="NAD(P)-bd_dom_sf"/>
</dbReference>
<evidence type="ECO:0000256" key="3">
    <source>
        <dbReference type="ARBA" id="ARBA00023002"/>
    </source>
</evidence>
<dbReference type="OrthoDB" id="191139at2759"/>
<dbReference type="Gene3D" id="3.40.50.720">
    <property type="entry name" value="NAD(P)-binding Rossmann-like Domain"/>
    <property type="match status" value="1"/>
</dbReference>
<dbReference type="Pfam" id="PF00106">
    <property type="entry name" value="adh_short"/>
    <property type="match status" value="1"/>
</dbReference>
<proteinExistence type="inferred from homology"/>
<sequence length="320" mass="33793">MAAEMSESSSSIPFDPSKDIPSLSGKVILITGANAGLGKASLLSLAAHKPSTIYLGSRSLSKGSYTASEILKTIPGANIRVLELDLASFDSVKKAAAKVIAEAGRLDILMLNAGIMGVPAGVTEEGYEIQFGTNHMGHVLLTKLLLPVLEKTASEANADVRIVSMTSHTHRYAPDGGVMFNILKSAAEPLPGYARYGQSKLANILWVREMAKRYPMFVVAAVHPGVVDTGLLVKATDLGLPAGMSGAVNRSSVSVEEGVKNQLWAAVAKGVVSGEYYEPVGIGGKVSDYGKDDELAKKLWEWTESELNGYLAESGSDLKL</sequence>
<dbReference type="GO" id="GO:0016491">
    <property type="term" value="F:oxidoreductase activity"/>
    <property type="evidence" value="ECO:0007669"/>
    <property type="project" value="UniProtKB-KW"/>
</dbReference>
<protein>
    <submittedName>
        <fullName evidence="4">NAD(P)-binding protein</fullName>
    </submittedName>
</protein>
<evidence type="ECO:0000256" key="2">
    <source>
        <dbReference type="ARBA" id="ARBA00022857"/>
    </source>
</evidence>
<dbReference type="PANTHER" id="PTHR24320">
    <property type="entry name" value="RETINOL DEHYDROGENASE"/>
    <property type="match status" value="1"/>
</dbReference>
<evidence type="ECO:0000313" key="4">
    <source>
        <dbReference type="EMBL" id="PMD47857.1"/>
    </source>
</evidence>
<comment type="similarity">
    <text evidence="1">Belongs to the short-chain dehydrogenases/reductases (SDR) family.</text>
</comment>
<dbReference type="AlphaFoldDB" id="A0A2J6SAQ4"/>
<name>A0A2J6SAQ4_HYAVF</name>
<evidence type="ECO:0000256" key="1">
    <source>
        <dbReference type="ARBA" id="ARBA00006484"/>
    </source>
</evidence>
<dbReference type="Proteomes" id="UP000235786">
    <property type="component" value="Unassembled WGS sequence"/>
</dbReference>
<dbReference type="SUPFAM" id="SSF51735">
    <property type="entry name" value="NAD(P)-binding Rossmann-fold domains"/>
    <property type="match status" value="1"/>
</dbReference>